<evidence type="ECO:0000256" key="4">
    <source>
        <dbReference type="PIRSR" id="PIRSR015582-1"/>
    </source>
</evidence>
<feature type="binding site" evidence="5">
    <location>
        <position position="178"/>
    </location>
    <ligand>
        <name>Mg(2+)</name>
        <dbReference type="ChEBI" id="CHEBI:18420"/>
    </ligand>
</feature>
<dbReference type="OrthoDB" id="348111at2"/>
<name>Q21QT9_ALBFT</name>
<accession>Q21QT9</accession>
<dbReference type="PIRSF" id="PIRSF015582">
    <property type="entry name" value="Cit_lyase_B"/>
    <property type="match status" value="1"/>
</dbReference>
<evidence type="ECO:0000256" key="3">
    <source>
        <dbReference type="ARBA" id="ARBA00022842"/>
    </source>
</evidence>
<organism evidence="7 8">
    <name type="scientific">Albidiferax ferrireducens (strain ATCC BAA-621 / DSM 15236 / T118)</name>
    <name type="common">Rhodoferax ferrireducens</name>
    <dbReference type="NCBI Taxonomy" id="338969"/>
    <lineage>
        <taxon>Bacteria</taxon>
        <taxon>Pseudomonadati</taxon>
        <taxon>Pseudomonadota</taxon>
        <taxon>Betaproteobacteria</taxon>
        <taxon>Burkholderiales</taxon>
        <taxon>Comamonadaceae</taxon>
        <taxon>Rhodoferax</taxon>
    </lineage>
</organism>
<dbReference type="Proteomes" id="UP000008332">
    <property type="component" value="Chromosome"/>
</dbReference>
<evidence type="ECO:0000256" key="2">
    <source>
        <dbReference type="ARBA" id="ARBA00022723"/>
    </source>
</evidence>
<dbReference type="GO" id="GO:0008816">
    <property type="term" value="F:citryl-CoA lyase activity"/>
    <property type="evidence" value="ECO:0007669"/>
    <property type="project" value="UniProtKB-EC"/>
</dbReference>
<dbReference type="InterPro" id="IPR011206">
    <property type="entry name" value="Citrate_lyase_beta/mcl1/mcl2"/>
</dbReference>
<dbReference type="EC" id="4.1.3.34" evidence="7"/>
<dbReference type="AlphaFoldDB" id="Q21QT9"/>
<evidence type="ECO:0000256" key="1">
    <source>
        <dbReference type="ARBA" id="ARBA00001946"/>
    </source>
</evidence>
<feature type="binding site" evidence="4">
    <location>
        <position position="95"/>
    </location>
    <ligand>
        <name>substrate</name>
    </ligand>
</feature>
<dbReference type="PANTHER" id="PTHR32308:SF0">
    <property type="entry name" value="HPCH_HPAI ALDOLASE_CITRATE LYASE DOMAIN-CONTAINING PROTEIN"/>
    <property type="match status" value="1"/>
</dbReference>
<feature type="binding site" evidence="5">
    <location>
        <position position="151"/>
    </location>
    <ligand>
        <name>Mg(2+)</name>
        <dbReference type="ChEBI" id="CHEBI:18420"/>
    </ligand>
</feature>
<proteinExistence type="predicted"/>
<dbReference type="PANTHER" id="PTHR32308">
    <property type="entry name" value="LYASE BETA SUBUNIT, PUTATIVE (AFU_ORTHOLOGUE AFUA_4G13030)-RELATED"/>
    <property type="match status" value="1"/>
</dbReference>
<dbReference type="Pfam" id="PF03328">
    <property type="entry name" value="HpcH_HpaI"/>
    <property type="match status" value="1"/>
</dbReference>
<keyword evidence="3 5" id="KW-0460">Magnesium</keyword>
<gene>
    <name evidence="7" type="ordered locus">Rfer_4171</name>
</gene>
<dbReference type="InterPro" id="IPR005000">
    <property type="entry name" value="Aldolase/citrate-lyase_domain"/>
</dbReference>
<comment type="cofactor">
    <cofactor evidence="1">
        <name>Mg(2+)</name>
        <dbReference type="ChEBI" id="CHEBI:18420"/>
    </cofactor>
</comment>
<dbReference type="GO" id="GO:0006107">
    <property type="term" value="P:oxaloacetate metabolic process"/>
    <property type="evidence" value="ECO:0007669"/>
    <property type="project" value="TreeGrafter"/>
</dbReference>
<dbReference type="HOGENOM" id="CLU_044864_2_1_4"/>
<keyword evidence="8" id="KW-1185">Reference proteome</keyword>
<feature type="domain" description="HpcH/HpaI aldolase/citrate lyase" evidence="6">
    <location>
        <begin position="32"/>
        <end position="244"/>
    </location>
</feature>
<dbReference type="STRING" id="338969.Rfer_4171"/>
<dbReference type="eggNOG" id="COG2301">
    <property type="taxonomic scope" value="Bacteria"/>
</dbReference>
<keyword evidence="7" id="KW-0456">Lyase</keyword>
<dbReference type="GO" id="GO:0000287">
    <property type="term" value="F:magnesium ion binding"/>
    <property type="evidence" value="ECO:0007669"/>
    <property type="project" value="TreeGrafter"/>
</dbReference>
<keyword evidence="2 5" id="KW-0479">Metal-binding</keyword>
<dbReference type="Gene3D" id="3.20.20.60">
    <property type="entry name" value="Phosphoenolpyruvate-binding domains"/>
    <property type="match status" value="1"/>
</dbReference>
<dbReference type="KEGG" id="rfr:Rfer_4171"/>
<evidence type="ECO:0000256" key="5">
    <source>
        <dbReference type="PIRSR" id="PIRSR015582-2"/>
    </source>
</evidence>
<dbReference type="EMBL" id="CP000267">
    <property type="protein sequence ID" value="ABD71864.1"/>
    <property type="molecule type" value="Genomic_DNA"/>
</dbReference>
<dbReference type="InterPro" id="IPR015813">
    <property type="entry name" value="Pyrv/PenolPyrv_kinase-like_dom"/>
</dbReference>
<dbReference type="InterPro" id="IPR040442">
    <property type="entry name" value="Pyrv_kinase-like_dom_sf"/>
</dbReference>
<sequence>MPAFFLDRHRSPNDNVRTLNIESKPVQSNPPRSMLFVSGEKVERFAKAMAAGADLVCIDLEDAVHPQRKLEARNNVLGWLKLQPRTDTGPRVALRLNGLRTAEGLRDVVALVDSGVQLDWLLLPKVEDKADIQCIAGWAGAQIGAIAALIETPLGIENARSIGRAGGKLGALMLGGADLSAELGAQFDWEGLFSARGRLVNAARAAGVQAWDVPHVDIGNLSGLSEETRKVLALGFDCKTAIHPQQIQIIHAAFAPTPADLDWAKLLVQAVPDGEFSGAFLYQGRMVDAPLVRKARRIVELSRLQ</sequence>
<dbReference type="SUPFAM" id="SSF51621">
    <property type="entry name" value="Phosphoenolpyruvate/pyruvate domain"/>
    <property type="match status" value="1"/>
</dbReference>
<reference evidence="8" key="1">
    <citation type="submission" date="2006-02" db="EMBL/GenBank/DDBJ databases">
        <title>Complete sequence of chromosome of Rhodoferax ferrireducens DSM 15236.</title>
        <authorList>
            <person name="Copeland A."/>
            <person name="Lucas S."/>
            <person name="Lapidus A."/>
            <person name="Barry K."/>
            <person name="Detter J.C."/>
            <person name="Glavina del Rio T."/>
            <person name="Hammon N."/>
            <person name="Israni S."/>
            <person name="Pitluck S."/>
            <person name="Brettin T."/>
            <person name="Bruce D."/>
            <person name="Han C."/>
            <person name="Tapia R."/>
            <person name="Gilna P."/>
            <person name="Kiss H."/>
            <person name="Schmutz J."/>
            <person name="Larimer F."/>
            <person name="Land M."/>
            <person name="Kyrpides N."/>
            <person name="Ivanova N."/>
            <person name="Richardson P."/>
        </authorList>
    </citation>
    <scope>NUCLEOTIDE SEQUENCE [LARGE SCALE GENOMIC DNA]</scope>
    <source>
        <strain evidence="8">ATCC BAA-621 / DSM 15236 / T118</strain>
    </source>
</reference>
<evidence type="ECO:0000259" key="6">
    <source>
        <dbReference type="Pfam" id="PF03328"/>
    </source>
</evidence>
<evidence type="ECO:0000313" key="8">
    <source>
        <dbReference type="Proteomes" id="UP000008332"/>
    </source>
</evidence>
<evidence type="ECO:0000313" key="7">
    <source>
        <dbReference type="EMBL" id="ABD71864.1"/>
    </source>
</evidence>
<protein>
    <submittedName>
        <fullName evidence="7">Citryl-CoA lyase</fullName>
        <ecNumber evidence="7">4.1.3.34</ecNumber>
    </submittedName>
</protein>
<feature type="binding site" evidence="4">
    <location>
        <position position="151"/>
    </location>
    <ligand>
        <name>substrate</name>
    </ligand>
</feature>